<evidence type="ECO:0000313" key="5">
    <source>
        <dbReference type="Proteomes" id="UP000321224"/>
    </source>
</evidence>
<evidence type="ECO:0000313" key="4">
    <source>
        <dbReference type="Proteomes" id="UP000198717"/>
    </source>
</evidence>
<evidence type="ECO:0000256" key="1">
    <source>
        <dbReference type="SAM" id="MobiDB-lite"/>
    </source>
</evidence>
<dbReference type="EMBL" id="FNAJ01000008">
    <property type="protein sequence ID" value="SDE55156.1"/>
    <property type="molecule type" value="Genomic_DNA"/>
</dbReference>
<reference evidence="2 5" key="2">
    <citation type="submission" date="2019-07" db="EMBL/GenBank/DDBJ databases">
        <title>Whole genome shotgun sequence of Myxococcus virescens NBRC 100334.</title>
        <authorList>
            <person name="Hosoyama A."/>
            <person name="Uohara A."/>
            <person name="Ohji S."/>
            <person name="Ichikawa N."/>
        </authorList>
    </citation>
    <scope>NUCLEOTIDE SEQUENCE [LARGE SCALE GENOMIC DNA]</scope>
    <source>
        <strain evidence="2 5">NBRC 100334</strain>
    </source>
</reference>
<dbReference type="Proteomes" id="UP000198717">
    <property type="component" value="Unassembled WGS sequence"/>
</dbReference>
<accession>A0A511HM54</accession>
<proteinExistence type="predicted"/>
<name>A0A511HM54_9BACT</name>
<dbReference type="RefSeq" id="WP_143043183.1">
    <property type="nucleotide sequence ID" value="NZ_BJVY01000051.1"/>
</dbReference>
<gene>
    <name evidence="2" type="ORF">MVI01_64440</name>
    <name evidence="3" type="ORF">SAMN04488504_108187</name>
</gene>
<sequence>MSRPDNNATRPSTVVPPSPPVRRLPARFALEFEQVGDGWRASIPGYAAVCTGPFGYQEAHAAVLAEVARRHTAGQPSTTPDARKGKGGGR</sequence>
<reference evidence="3 4" key="1">
    <citation type="submission" date="2016-10" db="EMBL/GenBank/DDBJ databases">
        <authorList>
            <person name="Varghese N."/>
            <person name="Submissions S."/>
        </authorList>
    </citation>
    <scope>NUCLEOTIDE SEQUENCE [LARGE SCALE GENOMIC DNA]</scope>
    <source>
        <strain evidence="3 4">DSM 2260</strain>
    </source>
</reference>
<feature type="region of interest" description="Disordered" evidence="1">
    <location>
        <begin position="1"/>
        <end position="22"/>
    </location>
</feature>
<comment type="caution">
    <text evidence="2">The sequence shown here is derived from an EMBL/GenBank/DDBJ whole genome shotgun (WGS) entry which is preliminary data.</text>
</comment>
<evidence type="ECO:0000313" key="2">
    <source>
        <dbReference type="EMBL" id="GEL74660.1"/>
    </source>
</evidence>
<evidence type="ECO:0000313" key="3">
    <source>
        <dbReference type="EMBL" id="SDE55156.1"/>
    </source>
</evidence>
<keyword evidence="4" id="KW-1185">Reference proteome</keyword>
<dbReference type="AlphaFoldDB" id="A0A511HM54"/>
<feature type="region of interest" description="Disordered" evidence="1">
    <location>
        <begin position="69"/>
        <end position="90"/>
    </location>
</feature>
<protein>
    <submittedName>
        <fullName evidence="2">Uncharacterized protein</fullName>
    </submittedName>
</protein>
<dbReference type="EMBL" id="BJVY01000051">
    <property type="protein sequence ID" value="GEL74660.1"/>
    <property type="molecule type" value="Genomic_DNA"/>
</dbReference>
<dbReference type="Proteomes" id="UP000321224">
    <property type="component" value="Unassembled WGS sequence"/>
</dbReference>
<organism evidence="2 5">
    <name type="scientific">Myxococcus virescens</name>
    <dbReference type="NCBI Taxonomy" id="83456"/>
    <lineage>
        <taxon>Bacteria</taxon>
        <taxon>Pseudomonadati</taxon>
        <taxon>Myxococcota</taxon>
        <taxon>Myxococcia</taxon>
        <taxon>Myxococcales</taxon>
        <taxon>Cystobacterineae</taxon>
        <taxon>Myxococcaceae</taxon>
        <taxon>Myxococcus</taxon>
    </lineage>
</organism>